<dbReference type="PANTHER" id="PTHR30629">
    <property type="entry name" value="PROPHAGE INTEGRASE"/>
    <property type="match status" value="1"/>
</dbReference>
<dbReference type="CDD" id="cd00801">
    <property type="entry name" value="INT_P4_C"/>
    <property type="match status" value="1"/>
</dbReference>
<dbReference type="GO" id="GO:0003677">
    <property type="term" value="F:DNA binding"/>
    <property type="evidence" value="ECO:0007669"/>
    <property type="project" value="UniProtKB-UniRule"/>
</dbReference>
<sequence>MALTDVQIRNAKPRDKAYKLSDAGGLHLFVSPAGGKLWRFKFRIAGREKLLSLGGWPTVSLAAARKARDRAKAQLIAGDDPAHEKRKEKIARQVSAGNSFRSVAEDCIAVKLEANRKADATVGKARWFLSHLTPALGSRPISEIEPAEVLAVLKALERKGHRETARRTRAFASRVFRHGVANTFCRSDPAALLADALSQPIVKHHAAILDPTELGIFLRSIDEYGGGATVKLAMQLSPHLFLRPGELRQGRWEEVDLADAIWTVPAVRTKLRRPHSVPLSRQARALLAELRLVSGGHDLMFPGLRSHLRPTSENALNAAFRRMGFGADVVTAHGLRATASTLLNESGKWHADAIERALAHGRSDAVRGAYARGQHWAERVEMAQWWSDYLDALRDGVQIVPFPAQDAAVAS</sequence>
<dbReference type="InterPro" id="IPR010998">
    <property type="entry name" value="Integrase_recombinase_N"/>
</dbReference>
<evidence type="ECO:0000259" key="7">
    <source>
        <dbReference type="PROSITE" id="PS51900"/>
    </source>
</evidence>
<dbReference type="Pfam" id="PF13356">
    <property type="entry name" value="Arm-DNA-bind_3"/>
    <property type="match status" value="1"/>
</dbReference>
<evidence type="ECO:0000259" key="6">
    <source>
        <dbReference type="PROSITE" id="PS51898"/>
    </source>
</evidence>
<dbReference type="InterPro" id="IPR013762">
    <property type="entry name" value="Integrase-like_cat_sf"/>
</dbReference>
<feature type="domain" description="Core-binding (CB)" evidence="7">
    <location>
        <begin position="98"/>
        <end position="180"/>
    </location>
</feature>
<accession>A0A9X1DET8</accession>
<dbReference type="InterPro" id="IPR050808">
    <property type="entry name" value="Phage_Integrase"/>
</dbReference>
<keyword evidence="2" id="KW-0229">DNA integration</keyword>
<name>A0A9X1DET8_9SPHN</name>
<dbReference type="Gene3D" id="3.30.160.390">
    <property type="entry name" value="Integrase, DNA-binding domain"/>
    <property type="match status" value="1"/>
</dbReference>
<evidence type="ECO:0000256" key="3">
    <source>
        <dbReference type="ARBA" id="ARBA00023125"/>
    </source>
</evidence>
<dbReference type="RefSeq" id="WP_214624844.1">
    <property type="nucleotide sequence ID" value="NZ_JAHGAW010000011.1"/>
</dbReference>
<comment type="caution">
    <text evidence="8">The sequence shown here is derived from an EMBL/GenBank/DDBJ whole genome shotgun (WGS) entry which is preliminary data.</text>
</comment>
<dbReference type="InterPro" id="IPR044068">
    <property type="entry name" value="CB"/>
</dbReference>
<dbReference type="InterPro" id="IPR025166">
    <property type="entry name" value="Integrase_DNA_bind_dom"/>
</dbReference>
<dbReference type="SUPFAM" id="SSF56349">
    <property type="entry name" value="DNA breaking-rejoining enzymes"/>
    <property type="match status" value="1"/>
</dbReference>
<evidence type="ECO:0000256" key="1">
    <source>
        <dbReference type="ARBA" id="ARBA00008857"/>
    </source>
</evidence>
<dbReference type="GO" id="GO:0006310">
    <property type="term" value="P:DNA recombination"/>
    <property type="evidence" value="ECO:0007669"/>
    <property type="project" value="UniProtKB-KW"/>
</dbReference>
<evidence type="ECO:0000256" key="2">
    <source>
        <dbReference type="ARBA" id="ARBA00022908"/>
    </source>
</evidence>
<dbReference type="InterPro" id="IPR053876">
    <property type="entry name" value="Phage_int_M"/>
</dbReference>
<dbReference type="AlphaFoldDB" id="A0A9X1DET8"/>
<evidence type="ECO:0000256" key="4">
    <source>
        <dbReference type="ARBA" id="ARBA00023172"/>
    </source>
</evidence>
<dbReference type="InterPro" id="IPR002104">
    <property type="entry name" value="Integrase_catalytic"/>
</dbReference>
<proteinExistence type="inferred from homology"/>
<keyword evidence="4" id="KW-0233">DNA recombination</keyword>
<evidence type="ECO:0000256" key="5">
    <source>
        <dbReference type="PROSITE-ProRule" id="PRU01248"/>
    </source>
</evidence>
<reference evidence="8" key="1">
    <citation type="submission" date="2021-05" db="EMBL/GenBank/DDBJ databases">
        <title>Genome of Sphingobium sp. strain.</title>
        <authorList>
            <person name="Fan R."/>
        </authorList>
    </citation>
    <scope>NUCLEOTIDE SEQUENCE</scope>
    <source>
        <strain evidence="8">H33</strain>
    </source>
</reference>
<dbReference type="Proteomes" id="UP001138757">
    <property type="component" value="Unassembled WGS sequence"/>
</dbReference>
<dbReference type="PANTHER" id="PTHR30629:SF2">
    <property type="entry name" value="PROPHAGE INTEGRASE INTS-RELATED"/>
    <property type="match status" value="1"/>
</dbReference>
<keyword evidence="9" id="KW-1185">Reference proteome</keyword>
<dbReference type="Pfam" id="PF00589">
    <property type="entry name" value="Phage_integrase"/>
    <property type="match status" value="1"/>
</dbReference>
<dbReference type="Gene3D" id="1.10.443.10">
    <property type="entry name" value="Intergrase catalytic core"/>
    <property type="match status" value="1"/>
</dbReference>
<dbReference type="InterPro" id="IPR011010">
    <property type="entry name" value="DNA_brk_join_enz"/>
</dbReference>
<dbReference type="Pfam" id="PF22022">
    <property type="entry name" value="Phage_int_M"/>
    <property type="match status" value="1"/>
</dbReference>
<dbReference type="PROSITE" id="PS51900">
    <property type="entry name" value="CB"/>
    <property type="match status" value="1"/>
</dbReference>
<evidence type="ECO:0000313" key="8">
    <source>
        <dbReference type="EMBL" id="MBT2188602.1"/>
    </source>
</evidence>
<dbReference type="GO" id="GO:0015074">
    <property type="term" value="P:DNA integration"/>
    <property type="evidence" value="ECO:0007669"/>
    <property type="project" value="UniProtKB-KW"/>
</dbReference>
<gene>
    <name evidence="8" type="ORF">KK488_16730</name>
</gene>
<evidence type="ECO:0000313" key="9">
    <source>
        <dbReference type="Proteomes" id="UP001138757"/>
    </source>
</evidence>
<comment type="similarity">
    <text evidence="1">Belongs to the 'phage' integrase family.</text>
</comment>
<dbReference type="InterPro" id="IPR038488">
    <property type="entry name" value="Integrase_DNA-bd_sf"/>
</dbReference>
<organism evidence="8 9">
    <name type="scientific">Sphingobium nicotianae</name>
    <dbReference type="NCBI Taxonomy" id="2782607"/>
    <lineage>
        <taxon>Bacteria</taxon>
        <taxon>Pseudomonadati</taxon>
        <taxon>Pseudomonadota</taxon>
        <taxon>Alphaproteobacteria</taxon>
        <taxon>Sphingomonadales</taxon>
        <taxon>Sphingomonadaceae</taxon>
        <taxon>Sphingobium</taxon>
    </lineage>
</organism>
<dbReference type="Gene3D" id="1.10.150.130">
    <property type="match status" value="1"/>
</dbReference>
<protein>
    <submittedName>
        <fullName evidence="8">Integrase arm-type DNA-binding domain-containing protein</fullName>
    </submittedName>
</protein>
<dbReference type="EMBL" id="JAHGAW010000011">
    <property type="protein sequence ID" value="MBT2188602.1"/>
    <property type="molecule type" value="Genomic_DNA"/>
</dbReference>
<dbReference type="PROSITE" id="PS51898">
    <property type="entry name" value="TYR_RECOMBINASE"/>
    <property type="match status" value="1"/>
</dbReference>
<keyword evidence="3 5" id="KW-0238">DNA-binding</keyword>
<feature type="domain" description="Tyr recombinase" evidence="6">
    <location>
        <begin position="204"/>
        <end position="387"/>
    </location>
</feature>